<evidence type="ECO:0000256" key="7">
    <source>
        <dbReference type="SAM" id="Phobius"/>
    </source>
</evidence>
<dbReference type="Pfam" id="PF00324">
    <property type="entry name" value="AA_permease"/>
    <property type="match status" value="1"/>
</dbReference>
<evidence type="ECO:0000256" key="5">
    <source>
        <dbReference type="ARBA" id="ARBA00022989"/>
    </source>
</evidence>
<evidence type="ECO:0000313" key="12">
    <source>
        <dbReference type="Proteomes" id="UP000199047"/>
    </source>
</evidence>
<dbReference type="PIRSF" id="PIRSF006060">
    <property type="entry name" value="AA_transporter"/>
    <property type="match status" value="1"/>
</dbReference>
<evidence type="ECO:0000313" key="10">
    <source>
        <dbReference type="EMBL" id="CUW19392.1"/>
    </source>
</evidence>
<evidence type="ECO:0000256" key="3">
    <source>
        <dbReference type="ARBA" id="ARBA00022692"/>
    </source>
</evidence>
<keyword evidence="4" id="KW-0029">Amino-acid transport</keyword>
<comment type="subcellular location">
    <subcellularLocation>
        <location evidence="1">Membrane</location>
        <topology evidence="1">Multi-pass membrane protein</topology>
    </subcellularLocation>
</comment>
<feature type="transmembrane region" description="Helical" evidence="7">
    <location>
        <begin position="239"/>
        <end position="258"/>
    </location>
</feature>
<protein>
    <submittedName>
        <fullName evidence="9">Amino acid permease</fullName>
    </submittedName>
</protein>
<dbReference type="Proteomes" id="UP000199047">
    <property type="component" value="Unassembled WGS sequence"/>
</dbReference>
<feature type="transmembrane region" description="Helical" evidence="7">
    <location>
        <begin position="356"/>
        <end position="380"/>
    </location>
</feature>
<dbReference type="InterPro" id="IPR004841">
    <property type="entry name" value="AA-permease/SLC12A_dom"/>
</dbReference>
<dbReference type="PANTHER" id="PTHR43495:SF5">
    <property type="entry name" value="GAMMA-AMINOBUTYRIC ACID PERMEASE"/>
    <property type="match status" value="1"/>
</dbReference>
<feature type="domain" description="Amino acid permease/ SLC12A" evidence="8">
    <location>
        <begin position="15"/>
        <end position="453"/>
    </location>
</feature>
<feature type="transmembrane region" description="Helical" evidence="7">
    <location>
        <begin position="270"/>
        <end position="298"/>
    </location>
</feature>
<dbReference type="InterPro" id="IPR004840">
    <property type="entry name" value="Amino_acid_permease_CS"/>
</dbReference>
<gene>
    <name evidence="10" type="ORF">KSL4_1685</name>
    <name evidence="9" type="ORF">PL111_0436</name>
</gene>
<reference evidence="11 12" key="1">
    <citation type="submission" date="2015-12" db="EMBL/GenBank/DDBJ databases">
        <authorList>
            <person name="Andreevskaya M."/>
        </authorList>
    </citation>
    <scope>NUCLEOTIDE SEQUENCE [LARGE SCALE GENOMIC DNA]</scope>
    <source>
        <strain evidence="10 12">KSL4-2</strain>
        <strain evidence="9 11">PL111</strain>
    </source>
</reference>
<keyword evidence="6 7" id="KW-0472">Membrane</keyword>
<dbReference type="EMBL" id="FBTU01000017">
    <property type="protein sequence ID" value="CUW12974.1"/>
    <property type="molecule type" value="Genomic_DNA"/>
</dbReference>
<feature type="transmembrane region" description="Helical" evidence="7">
    <location>
        <begin position="330"/>
        <end position="350"/>
    </location>
</feature>
<dbReference type="EMBL" id="FBTB01000022">
    <property type="protein sequence ID" value="CUW19392.1"/>
    <property type="molecule type" value="Genomic_DNA"/>
</dbReference>
<dbReference type="Gene3D" id="1.20.1740.10">
    <property type="entry name" value="Amino acid/polyamine transporter I"/>
    <property type="match status" value="1"/>
</dbReference>
<comment type="caution">
    <text evidence="9">The sequence shown here is derived from an EMBL/GenBank/DDBJ whole genome shotgun (WGS) entry which is preliminary data.</text>
</comment>
<dbReference type="FunFam" id="1.20.1740.10:FF:000001">
    <property type="entry name" value="Amino acid permease"/>
    <property type="match status" value="1"/>
</dbReference>
<evidence type="ECO:0000256" key="2">
    <source>
        <dbReference type="ARBA" id="ARBA00022448"/>
    </source>
</evidence>
<evidence type="ECO:0000256" key="1">
    <source>
        <dbReference type="ARBA" id="ARBA00004141"/>
    </source>
</evidence>
<feature type="transmembrane region" description="Helical" evidence="7">
    <location>
        <begin position="121"/>
        <end position="140"/>
    </location>
</feature>
<feature type="transmembrane region" description="Helical" evidence="7">
    <location>
        <begin position="82"/>
        <end position="101"/>
    </location>
</feature>
<keyword evidence="12" id="KW-1185">Reference proteome</keyword>
<evidence type="ECO:0000256" key="6">
    <source>
        <dbReference type="ARBA" id="ARBA00023136"/>
    </source>
</evidence>
<name>A0AAN2QVG5_9LACO</name>
<dbReference type="AlphaFoldDB" id="A0AAN2QVG5"/>
<evidence type="ECO:0000259" key="8">
    <source>
        <dbReference type="Pfam" id="PF00324"/>
    </source>
</evidence>
<proteinExistence type="predicted"/>
<feature type="transmembrane region" description="Helical" evidence="7">
    <location>
        <begin position="193"/>
        <end position="212"/>
    </location>
</feature>
<accession>A0AAN2QVG5</accession>
<dbReference type="Proteomes" id="UP000198868">
    <property type="component" value="Unassembled WGS sequence"/>
</dbReference>
<dbReference type="GO" id="GO:0055085">
    <property type="term" value="P:transmembrane transport"/>
    <property type="evidence" value="ECO:0007669"/>
    <property type="project" value="InterPro"/>
</dbReference>
<organism evidence="9 11">
    <name type="scientific">Leuconostoc inhae</name>
    <dbReference type="NCBI Taxonomy" id="178001"/>
    <lineage>
        <taxon>Bacteria</taxon>
        <taxon>Bacillati</taxon>
        <taxon>Bacillota</taxon>
        <taxon>Bacilli</taxon>
        <taxon>Lactobacillales</taxon>
        <taxon>Lactobacillaceae</taxon>
        <taxon>Leuconostoc</taxon>
    </lineage>
</organism>
<feature type="transmembrane region" description="Helical" evidence="7">
    <location>
        <begin position="152"/>
        <end position="173"/>
    </location>
</feature>
<sequence length="464" mass="50814">MMAGKLKRAMTARQIQMIGLASGIGTGLFLSSAYTIHTAGAVGTILAYSVGAVLVYLVMLSVAELSIAMPQTGAFHYHAQKLIGPATGFFVAISYWLTWTIALGSEFTASGIIMQRWFPNIPVWAFSGVFLVIILLSNIFSVKIFGESEYWLAAIKVVAIVAFLIIGVLILTGRLHSSQTQHVGFQNIFSHGIFPNGIGAVFTTMLAVNFAFSGTELMAITAGEAADPSRAIAKAIKAVWWRQVIFFIGSITILAAIIPYEKAAVTQSPFVTVFSMIGIPYAADIMNFVILTGIISMANSGLYASTRMLWSLSHEGLISNKFEKVNKNGIPIRALLASLVGGILALGSSFMAAGSLYLILVEVSGLAVVFVWVAISWSHYKYYQLLKREKRTQELRYPKWAYPLLPLAGFIGSSLSIILVIFDPDQRAALLWSIPFIILVYGYYYLKFKWWPKRHGSTVTVTKK</sequence>
<dbReference type="GO" id="GO:0016020">
    <property type="term" value="C:membrane"/>
    <property type="evidence" value="ECO:0007669"/>
    <property type="project" value="UniProtKB-SubCell"/>
</dbReference>
<feature type="transmembrane region" description="Helical" evidence="7">
    <location>
        <begin position="400"/>
        <end position="422"/>
    </location>
</feature>
<keyword evidence="3 7" id="KW-0812">Transmembrane</keyword>
<dbReference type="PANTHER" id="PTHR43495">
    <property type="entry name" value="GABA PERMEASE"/>
    <property type="match status" value="1"/>
</dbReference>
<dbReference type="GO" id="GO:0006865">
    <property type="term" value="P:amino acid transport"/>
    <property type="evidence" value="ECO:0007669"/>
    <property type="project" value="UniProtKB-KW"/>
</dbReference>
<evidence type="ECO:0000313" key="9">
    <source>
        <dbReference type="EMBL" id="CUW12974.1"/>
    </source>
</evidence>
<feature type="transmembrane region" description="Helical" evidence="7">
    <location>
        <begin position="428"/>
        <end position="446"/>
    </location>
</feature>
<dbReference type="PROSITE" id="PS00218">
    <property type="entry name" value="AMINO_ACID_PERMEASE_1"/>
    <property type="match status" value="1"/>
</dbReference>
<evidence type="ECO:0000313" key="11">
    <source>
        <dbReference type="Proteomes" id="UP000198868"/>
    </source>
</evidence>
<keyword evidence="5 7" id="KW-1133">Transmembrane helix</keyword>
<evidence type="ECO:0000256" key="4">
    <source>
        <dbReference type="ARBA" id="ARBA00022970"/>
    </source>
</evidence>
<feature type="transmembrane region" description="Helical" evidence="7">
    <location>
        <begin position="45"/>
        <end position="70"/>
    </location>
</feature>
<keyword evidence="2" id="KW-0813">Transport</keyword>